<protein>
    <submittedName>
        <fullName evidence="2">Uncharacterized protein</fullName>
    </submittedName>
</protein>
<dbReference type="Pfam" id="PF03140">
    <property type="entry name" value="DUF247"/>
    <property type="match status" value="2"/>
</dbReference>
<dbReference type="PANTHER" id="PTHR31170">
    <property type="entry name" value="BNAC04G53230D PROTEIN"/>
    <property type="match status" value="1"/>
</dbReference>
<dbReference type="InterPro" id="IPR004158">
    <property type="entry name" value="DUF247_pln"/>
</dbReference>
<keyword evidence="1" id="KW-0472">Membrane</keyword>
<comment type="caution">
    <text evidence="2">The sequence shown here is derived from an EMBL/GenBank/DDBJ whole genome shotgun (WGS) entry which is preliminary data.</text>
</comment>
<dbReference type="Proteomes" id="UP001457282">
    <property type="component" value="Unassembled WGS sequence"/>
</dbReference>
<dbReference type="AlphaFoldDB" id="A0AAW1YBC5"/>
<dbReference type="PANTHER" id="PTHR31170:SF25">
    <property type="entry name" value="BNAA09G04570D PROTEIN"/>
    <property type="match status" value="1"/>
</dbReference>
<gene>
    <name evidence="2" type="ORF">M0R45_011524</name>
</gene>
<feature type="transmembrane region" description="Helical" evidence="1">
    <location>
        <begin position="330"/>
        <end position="355"/>
    </location>
</feature>
<proteinExistence type="predicted"/>
<accession>A0AAW1YBC5</accession>
<name>A0AAW1YBC5_RUBAR</name>
<dbReference type="EMBL" id="JBEDUW010000002">
    <property type="protein sequence ID" value="KAK9946041.1"/>
    <property type="molecule type" value="Genomic_DNA"/>
</dbReference>
<organism evidence="2 3">
    <name type="scientific">Rubus argutus</name>
    <name type="common">Southern blackberry</name>
    <dbReference type="NCBI Taxonomy" id="59490"/>
    <lineage>
        <taxon>Eukaryota</taxon>
        <taxon>Viridiplantae</taxon>
        <taxon>Streptophyta</taxon>
        <taxon>Embryophyta</taxon>
        <taxon>Tracheophyta</taxon>
        <taxon>Spermatophyta</taxon>
        <taxon>Magnoliopsida</taxon>
        <taxon>eudicotyledons</taxon>
        <taxon>Gunneridae</taxon>
        <taxon>Pentapetalae</taxon>
        <taxon>rosids</taxon>
        <taxon>fabids</taxon>
        <taxon>Rosales</taxon>
        <taxon>Rosaceae</taxon>
        <taxon>Rosoideae</taxon>
        <taxon>Rosoideae incertae sedis</taxon>
        <taxon>Rubus</taxon>
    </lineage>
</organism>
<evidence type="ECO:0000313" key="2">
    <source>
        <dbReference type="EMBL" id="KAK9946041.1"/>
    </source>
</evidence>
<keyword evidence="3" id="KW-1185">Reference proteome</keyword>
<evidence type="ECO:0000256" key="1">
    <source>
        <dbReference type="SAM" id="Phobius"/>
    </source>
</evidence>
<keyword evidence="1" id="KW-0812">Transmembrane</keyword>
<keyword evidence="1" id="KW-1133">Transmembrane helix</keyword>
<evidence type="ECO:0000313" key="3">
    <source>
        <dbReference type="Proteomes" id="UP001457282"/>
    </source>
</evidence>
<sequence>MSSQRLRDVKEKAYTPQVVSLGPLHHGAIGLQAMEGHKIRYVREFFERSKVSLQDCYNYLMSQEAKIRACYAVAIEFNEHKLVEMILVDAIFTFEFLLRSAFKDLQQKNDRIFGKPRMDRDVIYDMLLLENQIPFFILEYIHFLAVDKHIIPLKDNRVLSLLELTHIFLQNRVYIRPFGEMMDKLGHGARITHFVDFVLKCHRPSLSELPRKERLETLTIPSATELHQAGVKFVNCELHDHYINDYVFVIDRLVDNSKDVELLVQNKILESKLPDSQAAADFINSLDLGPILFSRDFYFTQLCKQLNDYYDVPWHKWKESLKQDYFSTPWVGLSVIVAAILLVLTLIQTVCSVIAM</sequence>
<reference evidence="2 3" key="1">
    <citation type="journal article" date="2023" name="G3 (Bethesda)">
        <title>A chromosome-length genome assembly and annotation of blackberry (Rubus argutus, cv. 'Hillquist').</title>
        <authorList>
            <person name="Bruna T."/>
            <person name="Aryal R."/>
            <person name="Dudchenko O."/>
            <person name="Sargent D.J."/>
            <person name="Mead D."/>
            <person name="Buti M."/>
            <person name="Cavallini A."/>
            <person name="Hytonen T."/>
            <person name="Andres J."/>
            <person name="Pham M."/>
            <person name="Weisz D."/>
            <person name="Mascagni F."/>
            <person name="Usai G."/>
            <person name="Natali L."/>
            <person name="Bassil N."/>
            <person name="Fernandez G.E."/>
            <person name="Lomsadze A."/>
            <person name="Armour M."/>
            <person name="Olukolu B."/>
            <person name="Poorten T."/>
            <person name="Britton C."/>
            <person name="Davik J."/>
            <person name="Ashrafi H."/>
            <person name="Aiden E.L."/>
            <person name="Borodovsky M."/>
            <person name="Worthington M."/>
        </authorList>
    </citation>
    <scope>NUCLEOTIDE SEQUENCE [LARGE SCALE GENOMIC DNA]</scope>
    <source>
        <strain evidence="2">PI 553951</strain>
    </source>
</reference>